<evidence type="ECO:0000313" key="11">
    <source>
        <dbReference type="Proteomes" id="UP000269903"/>
    </source>
</evidence>
<accession>A0A2X3T9T4</accession>
<evidence type="ECO:0000313" key="10">
    <source>
        <dbReference type="EMBL" id="VEF08081.1"/>
    </source>
</evidence>
<dbReference type="PANTHER" id="PTHR30386">
    <property type="entry name" value="MEMBRANE FUSION SUBUNIT OF EMRAB-TOLC MULTIDRUG EFFLUX PUMP"/>
    <property type="match status" value="1"/>
</dbReference>
<dbReference type="InterPro" id="IPR058795">
    <property type="entry name" value="LcnD_C"/>
</dbReference>
<keyword evidence="3" id="KW-0813">Transport</keyword>
<dbReference type="InterPro" id="IPR005696">
    <property type="entry name" value="MesE/LcnD"/>
</dbReference>
<name>A0A2X3T9T4_STRSZ</name>
<dbReference type="EMBL" id="LR134317">
    <property type="protein sequence ID" value="VEF08081.1"/>
    <property type="molecule type" value="Genomic_DNA"/>
</dbReference>
<organism evidence="10 11">
    <name type="scientific">Streptococcus equi subsp. zooepidemicus</name>
    <dbReference type="NCBI Taxonomy" id="40041"/>
    <lineage>
        <taxon>Bacteria</taxon>
        <taxon>Bacillati</taxon>
        <taxon>Bacillota</taxon>
        <taxon>Bacilli</taxon>
        <taxon>Lactobacillales</taxon>
        <taxon>Streptococcaceae</taxon>
        <taxon>Streptococcus</taxon>
    </lineage>
</organism>
<evidence type="ECO:0000259" key="8">
    <source>
        <dbReference type="Pfam" id="PF25935"/>
    </source>
</evidence>
<dbReference type="Pfam" id="PF25940">
    <property type="entry name" value="LcnD_C"/>
    <property type="match status" value="1"/>
</dbReference>
<dbReference type="Proteomes" id="UP000269903">
    <property type="component" value="Chromosome"/>
</dbReference>
<dbReference type="GO" id="GO:0005886">
    <property type="term" value="C:plasma membrane"/>
    <property type="evidence" value="ECO:0007669"/>
    <property type="project" value="UniProtKB-SubCell"/>
</dbReference>
<gene>
    <name evidence="10" type="primary">comB_2</name>
    <name evidence="10" type="ORF">NCTC6180_01353</name>
</gene>
<proteinExistence type="inferred from homology"/>
<dbReference type="AlphaFoldDB" id="A0A2X3T9T4"/>
<dbReference type="PANTHER" id="PTHR30386:SF26">
    <property type="entry name" value="TRANSPORT PROTEIN COMB"/>
    <property type="match status" value="1"/>
</dbReference>
<keyword evidence="6" id="KW-0472">Membrane</keyword>
<keyword evidence="4" id="KW-0812">Transmembrane</keyword>
<dbReference type="RefSeq" id="WP_043029447.1">
    <property type="nucleotide sequence ID" value="NZ_JAHLGT010000001.1"/>
</dbReference>
<feature type="domain" description="LcnD-like long helical bundle" evidence="7">
    <location>
        <begin position="98"/>
        <end position="310"/>
    </location>
</feature>
<dbReference type="Pfam" id="PF25887">
    <property type="entry name" value="HB_LcnD"/>
    <property type="match status" value="1"/>
</dbReference>
<evidence type="ECO:0000256" key="4">
    <source>
        <dbReference type="ARBA" id="ARBA00022692"/>
    </source>
</evidence>
<evidence type="ECO:0000259" key="7">
    <source>
        <dbReference type="Pfam" id="PF25887"/>
    </source>
</evidence>
<feature type="domain" description="LcnD-like barrel-sandwich hybrid" evidence="8">
    <location>
        <begin position="58"/>
        <end position="348"/>
    </location>
</feature>
<dbReference type="NCBIfam" id="TIGR01000">
    <property type="entry name" value="bacteriocin_acc"/>
    <property type="match status" value="1"/>
</dbReference>
<evidence type="ECO:0000256" key="3">
    <source>
        <dbReference type="ARBA" id="ARBA00022448"/>
    </source>
</evidence>
<dbReference type="InterPro" id="IPR058794">
    <property type="entry name" value="HB_LcnD"/>
</dbReference>
<keyword evidence="5" id="KW-1133">Transmembrane helix</keyword>
<protein>
    <submittedName>
        <fullName evidence="10">Transport protein ComB</fullName>
    </submittedName>
</protein>
<evidence type="ECO:0000256" key="6">
    <source>
        <dbReference type="ARBA" id="ARBA00023136"/>
    </source>
</evidence>
<feature type="domain" description="LcnD-like C-terminal" evidence="9">
    <location>
        <begin position="354"/>
        <end position="441"/>
    </location>
</feature>
<dbReference type="InterPro" id="IPR050739">
    <property type="entry name" value="MFP"/>
</dbReference>
<comment type="subcellular location">
    <subcellularLocation>
        <location evidence="1">Cell membrane</location>
        <topology evidence="1">Single-pass membrane protein</topology>
    </subcellularLocation>
</comment>
<evidence type="ECO:0000259" key="9">
    <source>
        <dbReference type="Pfam" id="PF25940"/>
    </source>
</evidence>
<dbReference type="Gene3D" id="2.40.30.170">
    <property type="match status" value="1"/>
</dbReference>
<dbReference type="InterPro" id="IPR058786">
    <property type="entry name" value="BSH_LcnD"/>
</dbReference>
<evidence type="ECO:0000256" key="1">
    <source>
        <dbReference type="ARBA" id="ARBA00004162"/>
    </source>
</evidence>
<dbReference type="STRING" id="1051072.SeseC_00632"/>
<comment type="similarity">
    <text evidence="2">Belongs to the membrane fusion protein (MFP) (TC 8.A.1) family.</text>
</comment>
<reference evidence="10 11" key="1">
    <citation type="submission" date="2018-12" db="EMBL/GenBank/DDBJ databases">
        <authorList>
            <consortium name="Pathogen Informatics"/>
        </authorList>
    </citation>
    <scope>NUCLEOTIDE SEQUENCE [LARGE SCALE GENOMIC DNA]</scope>
    <source>
        <strain evidence="10 11">NCTC6180</strain>
    </source>
</reference>
<evidence type="ECO:0000256" key="2">
    <source>
        <dbReference type="ARBA" id="ARBA00009477"/>
    </source>
</evidence>
<dbReference type="Pfam" id="PF25935">
    <property type="entry name" value="BSH_LcnD"/>
    <property type="match status" value="1"/>
</dbReference>
<evidence type="ECO:0000256" key="5">
    <source>
        <dbReference type="ARBA" id="ARBA00022989"/>
    </source>
</evidence>
<sequence length="455" mass="50827">MNNNILESAEFYNRRYHNFSSRIILPTLLLFLFGVFFLAFAKKEISIISTATVEPNIILSNIQSTSNNTILTNNLKDNKYVKFGDLLIKYDSRKEGIQQETYQTQLNNLQIQKEQLELLKASIEAGNSQFPEKDNYGYYQTFIDYLNQINTLSANVNQQNENVSSQNTAASNQQVEIENAIKGLTSQISDYQSVRSAIQNGTVVDLDNRAYSIYRSYLTQTSSLVDNTDKTAVINQFVAQIDSQINQLESSVAGYRIQHAGSGVQQSYSSTLESQLASLKAQSITKVEQELSALSNQITELEGTNKLQKNTSSKTSIVANEDGVLHLNQEFIGANIVPEGTIFAQVYPEMKKGTVVKITGYLPSTEISSISIGDTARFSTKDDNGETLDLIVKLSSIDNAATKTKNGNYFKVESKLQLKEKEAQLLKYGLEGKFILITGTKSYLNYYIDKFIGEK</sequence>